<feature type="transmembrane region" description="Helical" evidence="1">
    <location>
        <begin position="93"/>
        <end position="113"/>
    </location>
</feature>
<feature type="transmembrane region" description="Helical" evidence="1">
    <location>
        <begin position="31"/>
        <end position="52"/>
    </location>
</feature>
<evidence type="ECO:0000256" key="1">
    <source>
        <dbReference type="SAM" id="Phobius"/>
    </source>
</evidence>
<dbReference type="Proteomes" id="UP000002931">
    <property type="component" value="Unassembled WGS sequence"/>
</dbReference>
<dbReference type="RefSeq" id="WP_008333749.1">
    <property type="nucleotide sequence ID" value="NZ_CH902578.1"/>
</dbReference>
<gene>
    <name evidence="2" type="ORF">RB2654_16911</name>
</gene>
<comment type="caution">
    <text evidence="2">The sequence shown here is derived from an EMBL/GenBank/DDBJ whole genome shotgun (WGS) entry which is preliminary data.</text>
</comment>
<feature type="transmembrane region" description="Helical" evidence="1">
    <location>
        <begin position="64"/>
        <end position="87"/>
    </location>
</feature>
<dbReference type="EMBL" id="AAMT01000002">
    <property type="protein sequence ID" value="EAQ14370.1"/>
    <property type="molecule type" value="Genomic_DNA"/>
</dbReference>
<name>A3VBN7_9RHOB</name>
<dbReference type="eggNOG" id="ENOG5033D4X">
    <property type="taxonomic scope" value="Bacteria"/>
</dbReference>
<sequence>MAVLHSNIAHVLAGVLLMGGWAFIANLGHPWPAALIAGLVQGAITGTMTFFIKKALEWVAQRTTGVLPPTLAASTISATMLTVIHTLAGTPAFWATVIVPFTVATIYGATYTFTLRRSFAPSRAQ</sequence>
<evidence type="ECO:0000313" key="3">
    <source>
        <dbReference type="Proteomes" id="UP000002931"/>
    </source>
</evidence>
<keyword evidence="1" id="KW-0812">Transmembrane</keyword>
<dbReference type="AlphaFoldDB" id="A3VBN7"/>
<proteinExistence type="predicted"/>
<keyword evidence="1" id="KW-0472">Membrane</keyword>
<dbReference type="OrthoDB" id="7865775at2"/>
<dbReference type="STRING" id="314271.RB2654_16911"/>
<accession>A3VBN7</accession>
<evidence type="ECO:0000313" key="2">
    <source>
        <dbReference type="EMBL" id="EAQ14370.1"/>
    </source>
</evidence>
<reference evidence="2 3" key="1">
    <citation type="journal article" date="2010" name="J. Bacteriol.">
        <title>Genome sequences of Pelagibaca bermudensis HTCC2601T and Maritimibacter alkaliphilus HTCC2654T, the type strains of two marine Roseobacter genera.</title>
        <authorList>
            <person name="Thrash J.C."/>
            <person name="Cho J.C."/>
            <person name="Ferriera S."/>
            <person name="Johnson J."/>
            <person name="Vergin K.L."/>
            <person name="Giovannoni S.J."/>
        </authorList>
    </citation>
    <scope>NUCLEOTIDE SEQUENCE [LARGE SCALE GENOMIC DNA]</scope>
    <source>
        <strain evidence="2 3">HTCC2654</strain>
    </source>
</reference>
<keyword evidence="1" id="KW-1133">Transmembrane helix</keyword>
<keyword evidence="3" id="KW-1185">Reference proteome</keyword>
<protein>
    <submittedName>
        <fullName evidence="2">Uncharacterized protein</fullName>
    </submittedName>
</protein>
<feature type="transmembrane region" description="Helical" evidence="1">
    <location>
        <begin position="7"/>
        <end position="25"/>
    </location>
</feature>
<organism evidence="2 3">
    <name type="scientific">Maritimibacter alkaliphilus HTCC2654</name>
    <dbReference type="NCBI Taxonomy" id="314271"/>
    <lineage>
        <taxon>Bacteria</taxon>
        <taxon>Pseudomonadati</taxon>
        <taxon>Pseudomonadota</taxon>
        <taxon>Alphaproteobacteria</taxon>
        <taxon>Rhodobacterales</taxon>
        <taxon>Roseobacteraceae</taxon>
        <taxon>Maritimibacter</taxon>
    </lineage>
</organism>
<dbReference type="HOGENOM" id="CLU_1954953_0_0_5"/>